<dbReference type="RefSeq" id="WP_192597681.1">
    <property type="nucleotide sequence ID" value="NZ_JADBEL010000003.1"/>
</dbReference>
<dbReference type="PROSITE" id="PS50975">
    <property type="entry name" value="ATP_GRASP"/>
    <property type="match status" value="1"/>
</dbReference>
<organism evidence="6 7">
    <name type="scientific">Sporosarcina limicola</name>
    <dbReference type="NCBI Taxonomy" id="34101"/>
    <lineage>
        <taxon>Bacteria</taxon>
        <taxon>Bacillati</taxon>
        <taxon>Bacillota</taxon>
        <taxon>Bacilli</taxon>
        <taxon>Bacillales</taxon>
        <taxon>Caryophanaceae</taxon>
        <taxon>Sporosarcina</taxon>
    </lineage>
</organism>
<sequence>MKTILFIETTKSGSSREAIKTAARLGYCTVLLTERNSFMEQYEEFPDVTRVIHVREITEDLIRTEIRRLQQQGNSIKAIISFVDPFVSMAAKLSNEYCDSIISVDALKKMEDKTATRKALKNNVTTPAFEIYQPTDELDTILNKGYTFPQIVKSAVSKASKDVYLVGNKVEMKKALKKIIKQYPVQKVVIEDYLDGPQYVVEVLVHNGTINIVAIFKQDITKKTKFIVTGYELQLNLEKGLYETLYKAVESILIDLGVTNATCHLEIRYVNGSWKLVEVNPRISGGAMNRMIEEAFGINLVEETIKLYLGYEPCLIRKYEKQIYAHYITINSYGNLLKVTGENLASHQPGVKEVYIKPSIGTIMIPPLSMGHRYGYVIASGNTSDEANENAVNAAKNIKFYLDPI</sequence>
<dbReference type="SUPFAM" id="SSF56059">
    <property type="entry name" value="Glutathione synthetase ATP-binding domain-like"/>
    <property type="match status" value="1"/>
</dbReference>
<proteinExistence type="predicted"/>
<gene>
    <name evidence="6" type="ORF">H4683_000956</name>
</gene>
<dbReference type="GO" id="GO:0046872">
    <property type="term" value="F:metal ion binding"/>
    <property type="evidence" value="ECO:0007669"/>
    <property type="project" value="InterPro"/>
</dbReference>
<keyword evidence="1" id="KW-0436">Ligase</keyword>
<evidence type="ECO:0000256" key="1">
    <source>
        <dbReference type="ARBA" id="ARBA00022598"/>
    </source>
</evidence>
<feature type="domain" description="ATP-grasp" evidence="5">
    <location>
        <begin position="116"/>
        <end position="309"/>
    </location>
</feature>
<dbReference type="AlphaFoldDB" id="A0A927MIQ0"/>
<keyword evidence="3 4" id="KW-0067">ATP-binding</keyword>
<comment type="caution">
    <text evidence="6">The sequence shown here is derived from an EMBL/GenBank/DDBJ whole genome shotgun (WGS) entry which is preliminary data.</text>
</comment>
<evidence type="ECO:0000256" key="4">
    <source>
        <dbReference type="PROSITE-ProRule" id="PRU00409"/>
    </source>
</evidence>
<dbReference type="Proteomes" id="UP000658225">
    <property type="component" value="Unassembled WGS sequence"/>
</dbReference>
<dbReference type="Pfam" id="PF18603">
    <property type="entry name" value="LAL_C2"/>
    <property type="match status" value="1"/>
</dbReference>
<evidence type="ECO:0000313" key="7">
    <source>
        <dbReference type="Proteomes" id="UP000658225"/>
    </source>
</evidence>
<protein>
    <submittedName>
        <fullName evidence="6">Biotin carboxylase</fullName>
    </submittedName>
</protein>
<dbReference type="Gene3D" id="3.30.470.20">
    <property type="entry name" value="ATP-grasp fold, B domain"/>
    <property type="match status" value="1"/>
</dbReference>
<evidence type="ECO:0000313" key="6">
    <source>
        <dbReference type="EMBL" id="MBE1553882.1"/>
    </source>
</evidence>
<dbReference type="PANTHER" id="PTHR43585:SF2">
    <property type="entry name" value="ATP-GRASP ENZYME FSQD"/>
    <property type="match status" value="1"/>
</dbReference>
<dbReference type="PANTHER" id="PTHR43585">
    <property type="entry name" value="FUMIPYRROLE BIOSYNTHESIS PROTEIN C"/>
    <property type="match status" value="1"/>
</dbReference>
<reference evidence="6" key="1">
    <citation type="submission" date="2020-10" db="EMBL/GenBank/DDBJ databases">
        <title>Genomic Encyclopedia of Type Strains, Phase IV (KMG-IV): sequencing the most valuable type-strain genomes for metagenomic binning, comparative biology and taxonomic classification.</title>
        <authorList>
            <person name="Goeker M."/>
        </authorList>
    </citation>
    <scope>NUCLEOTIDE SEQUENCE</scope>
    <source>
        <strain evidence="6">DSM 13886</strain>
    </source>
</reference>
<dbReference type="InterPro" id="IPR040570">
    <property type="entry name" value="LAL_C2"/>
</dbReference>
<evidence type="ECO:0000259" key="5">
    <source>
        <dbReference type="PROSITE" id="PS50975"/>
    </source>
</evidence>
<keyword evidence="7" id="KW-1185">Reference proteome</keyword>
<dbReference type="InterPro" id="IPR011761">
    <property type="entry name" value="ATP-grasp"/>
</dbReference>
<dbReference type="InterPro" id="IPR052032">
    <property type="entry name" value="ATP-dep_AA_Ligase"/>
</dbReference>
<dbReference type="Pfam" id="PF13535">
    <property type="entry name" value="ATP-grasp_4"/>
    <property type="match status" value="1"/>
</dbReference>
<dbReference type="GO" id="GO:0005524">
    <property type="term" value="F:ATP binding"/>
    <property type="evidence" value="ECO:0007669"/>
    <property type="project" value="UniProtKB-UniRule"/>
</dbReference>
<dbReference type="GO" id="GO:0016874">
    <property type="term" value="F:ligase activity"/>
    <property type="evidence" value="ECO:0007669"/>
    <property type="project" value="UniProtKB-KW"/>
</dbReference>
<accession>A0A927MIQ0</accession>
<evidence type="ECO:0000256" key="2">
    <source>
        <dbReference type="ARBA" id="ARBA00022741"/>
    </source>
</evidence>
<name>A0A927MIQ0_9BACL</name>
<evidence type="ECO:0000256" key="3">
    <source>
        <dbReference type="ARBA" id="ARBA00022840"/>
    </source>
</evidence>
<keyword evidence="2 4" id="KW-0547">Nucleotide-binding</keyword>
<dbReference type="EMBL" id="JADBEL010000003">
    <property type="protein sequence ID" value="MBE1553882.1"/>
    <property type="molecule type" value="Genomic_DNA"/>
</dbReference>